<dbReference type="EMBL" id="BAABEY010000012">
    <property type="protein sequence ID" value="GAA4435363.1"/>
    <property type="molecule type" value="Genomic_DNA"/>
</dbReference>
<dbReference type="SUPFAM" id="SSF81799">
    <property type="entry name" value="Putative methyltransferase TM0872, insert domain"/>
    <property type="match status" value="1"/>
</dbReference>
<reference evidence="9" key="1">
    <citation type="journal article" date="2019" name="Int. J. Syst. Evol. Microbiol.">
        <title>The Global Catalogue of Microorganisms (GCM) 10K type strain sequencing project: providing services to taxonomists for standard genome sequencing and annotation.</title>
        <authorList>
            <consortium name="The Broad Institute Genomics Platform"/>
            <consortium name="The Broad Institute Genome Sequencing Center for Infectious Disease"/>
            <person name="Wu L."/>
            <person name="Ma J."/>
        </authorList>
    </citation>
    <scope>NUCLEOTIDE SEQUENCE [LARGE SCALE GENOMIC DNA]</scope>
    <source>
        <strain evidence="9">JCM 31920</strain>
    </source>
</reference>
<dbReference type="Gene3D" id="1.10.150.170">
    <property type="entry name" value="Putative methyltransferase TM0872, insert domain"/>
    <property type="match status" value="1"/>
</dbReference>
<evidence type="ECO:0000256" key="3">
    <source>
        <dbReference type="ARBA" id="ARBA00022603"/>
    </source>
</evidence>
<dbReference type="Gene3D" id="3.40.50.150">
    <property type="entry name" value="Vaccinia Virus protein VP39"/>
    <property type="match status" value="1"/>
</dbReference>
<dbReference type="Pfam" id="PF01795">
    <property type="entry name" value="Methyltransf_5"/>
    <property type="match status" value="1"/>
</dbReference>
<comment type="catalytic activity">
    <reaction evidence="6">
        <text>cytidine(1402) in 16S rRNA + S-adenosyl-L-methionine = N(4)-methylcytidine(1402) in 16S rRNA + S-adenosyl-L-homocysteine + H(+)</text>
        <dbReference type="Rhea" id="RHEA:42928"/>
        <dbReference type="Rhea" id="RHEA-COMP:10286"/>
        <dbReference type="Rhea" id="RHEA-COMP:10287"/>
        <dbReference type="ChEBI" id="CHEBI:15378"/>
        <dbReference type="ChEBI" id="CHEBI:57856"/>
        <dbReference type="ChEBI" id="CHEBI:59789"/>
        <dbReference type="ChEBI" id="CHEBI:74506"/>
        <dbReference type="ChEBI" id="CHEBI:82748"/>
        <dbReference type="EC" id="2.1.1.199"/>
    </reaction>
</comment>
<dbReference type="InterPro" id="IPR029063">
    <property type="entry name" value="SAM-dependent_MTases_sf"/>
</dbReference>
<evidence type="ECO:0000256" key="2">
    <source>
        <dbReference type="ARBA" id="ARBA00022552"/>
    </source>
</evidence>
<evidence type="ECO:0000256" key="5">
    <source>
        <dbReference type="ARBA" id="ARBA00022691"/>
    </source>
</evidence>
<keyword evidence="3 6" id="KW-0489">Methyltransferase</keyword>
<comment type="function">
    <text evidence="6">Specifically methylates the N4 position of cytidine in position 1402 (C1402) of 16S rRNA.</text>
</comment>
<organism evidence="8 9">
    <name type="scientific">Ravibacter arvi</name>
    <dbReference type="NCBI Taxonomy" id="2051041"/>
    <lineage>
        <taxon>Bacteria</taxon>
        <taxon>Pseudomonadati</taxon>
        <taxon>Bacteroidota</taxon>
        <taxon>Cytophagia</taxon>
        <taxon>Cytophagales</taxon>
        <taxon>Spirosomataceae</taxon>
        <taxon>Ravibacter</taxon>
    </lineage>
</organism>
<comment type="subcellular location">
    <subcellularLocation>
        <location evidence="6">Cytoplasm</location>
    </subcellularLocation>
</comment>
<keyword evidence="6" id="KW-0963">Cytoplasm</keyword>
<dbReference type="PIRSF" id="PIRSF004486">
    <property type="entry name" value="MraW"/>
    <property type="match status" value="1"/>
</dbReference>
<feature type="region of interest" description="Disordered" evidence="7">
    <location>
        <begin position="293"/>
        <end position="319"/>
    </location>
</feature>
<feature type="binding site" evidence="6">
    <location>
        <position position="66"/>
    </location>
    <ligand>
        <name>S-adenosyl-L-methionine</name>
        <dbReference type="ChEBI" id="CHEBI:59789"/>
    </ligand>
</feature>
<dbReference type="EC" id="2.1.1.199" evidence="6"/>
<dbReference type="HAMAP" id="MF_01007">
    <property type="entry name" value="16SrRNA_methyltr_H"/>
    <property type="match status" value="1"/>
</dbReference>
<evidence type="ECO:0000256" key="7">
    <source>
        <dbReference type="SAM" id="MobiDB-lite"/>
    </source>
</evidence>
<dbReference type="SUPFAM" id="SSF53335">
    <property type="entry name" value="S-adenosyl-L-methionine-dependent methyltransferases"/>
    <property type="match status" value="1"/>
</dbReference>
<dbReference type="PANTHER" id="PTHR11265:SF0">
    <property type="entry name" value="12S RRNA N4-METHYLCYTIDINE METHYLTRANSFERASE"/>
    <property type="match status" value="1"/>
</dbReference>
<comment type="caution">
    <text evidence="8">The sequence shown here is derived from an EMBL/GenBank/DDBJ whole genome shotgun (WGS) entry which is preliminary data.</text>
</comment>
<dbReference type="InterPro" id="IPR023397">
    <property type="entry name" value="SAM-dep_MeTrfase_MraW_recog"/>
</dbReference>
<evidence type="ECO:0000256" key="4">
    <source>
        <dbReference type="ARBA" id="ARBA00022679"/>
    </source>
</evidence>
<accession>A0ABP8LU56</accession>
<keyword evidence="4 6" id="KW-0808">Transferase</keyword>
<proteinExistence type="inferred from homology"/>
<gene>
    <name evidence="6 8" type="primary">rsmH</name>
    <name evidence="8" type="ORF">GCM10023091_11650</name>
</gene>
<keyword evidence="2 6" id="KW-0698">rRNA processing</keyword>
<dbReference type="Proteomes" id="UP001501508">
    <property type="component" value="Unassembled WGS sequence"/>
</dbReference>
<keyword evidence="9" id="KW-1185">Reference proteome</keyword>
<evidence type="ECO:0000313" key="8">
    <source>
        <dbReference type="EMBL" id="GAA4435363.1"/>
    </source>
</evidence>
<sequence>MTMQSPENPEKMEQTPPYHVPVMLKACLDGLNIRRDGIYVDVTFGGGGHSRAILEQLDTGKLVVFDQDPDAFENAAELQDDPRFLFIQANFRFLKRYLKIHRIPLVDGILADLGVSSHQIDDASRGFSTRLDGPLDMRMNTDQDEFSAWEVVNEYSIEELQRVLGRYGEVHNAKTLATAIFASRHNAPIETGQALIAILKRFAPKFKEFKYYAQVFQAIRIEVNRELEALEDFLTQTQEVIKPGGRLVIMSYHSLEDRLVKNFIQKGDFQGEPRKDFYGNVLKPFEPVNRKPIEADDAEVASNPRSRSAKLRVAEKLPE</sequence>
<feature type="binding site" evidence="6">
    <location>
        <position position="119"/>
    </location>
    <ligand>
        <name>S-adenosyl-L-methionine</name>
        <dbReference type="ChEBI" id="CHEBI:59789"/>
    </ligand>
</feature>
<comment type="similarity">
    <text evidence="1 6">Belongs to the methyltransferase superfamily. RsmH family.</text>
</comment>
<name>A0ABP8LU56_9BACT</name>
<feature type="binding site" evidence="6">
    <location>
        <position position="91"/>
    </location>
    <ligand>
        <name>S-adenosyl-L-methionine</name>
        <dbReference type="ChEBI" id="CHEBI:59789"/>
    </ligand>
</feature>
<dbReference type="PANTHER" id="PTHR11265">
    <property type="entry name" value="S-ADENOSYL-METHYLTRANSFERASE MRAW"/>
    <property type="match status" value="1"/>
</dbReference>
<keyword evidence="5 6" id="KW-0949">S-adenosyl-L-methionine</keyword>
<feature type="binding site" evidence="6">
    <location>
        <begin position="47"/>
        <end position="49"/>
    </location>
    <ligand>
        <name>S-adenosyl-L-methionine</name>
        <dbReference type="ChEBI" id="CHEBI:59789"/>
    </ligand>
</feature>
<evidence type="ECO:0000313" key="9">
    <source>
        <dbReference type="Proteomes" id="UP001501508"/>
    </source>
</evidence>
<evidence type="ECO:0000256" key="1">
    <source>
        <dbReference type="ARBA" id="ARBA00010396"/>
    </source>
</evidence>
<dbReference type="InterPro" id="IPR002903">
    <property type="entry name" value="RsmH"/>
</dbReference>
<evidence type="ECO:0000256" key="6">
    <source>
        <dbReference type="HAMAP-Rule" id="MF_01007"/>
    </source>
</evidence>
<protein>
    <recommendedName>
        <fullName evidence="6">Ribosomal RNA small subunit methyltransferase H</fullName>
        <ecNumber evidence="6">2.1.1.199</ecNumber>
    </recommendedName>
    <alternativeName>
        <fullName evidence="6">16S rRNA m(4)C1402 methyltransferase</fullName>
    </alternativeName>
    <alternativeName>
        <fullName evidence="6">rRNA (cytosine-N(4)-)-methyltransferase RsmH</fullName>
    </alternativeName>
</protein>
<dbReference type="NCBIfam" id="TIGR00006">
    <property type="entry name" value="16S rRNA (cytosine(1402)-N(4))-methyltransferase RsmH"/>
    <property type="match status" value="1"/>
</dbReference>
<feature type="binding site" evidence="6">
    <location>
        <position position="112"/>
    </location>
    <ligand>
        <name>S-adenosyl-L-methionine</name>
        <dbReference type="ChEBI" id="CHEBI:59789"/>
    </ligand>
</feature>